<evidence type="ECO:0000313" key="1">
    <source>
        <dbReference type="EMBL" id="GBP04449.1"/>
    </source>
</evidence>
<dbReference type="AlphaFoldDB" id="A0A4C1SQM0"/>
<gene>
    <name evidence="1" type="ORF">EVAR_3840_1</name>
</gene>
<dbReference type="EMBL" id="BGZK01000014">
    <property type="protein sequence ID" value="GBP04449.1"/>
    <property type="molecule type" value="Genomic_DNA"/>
</dbReference>
<keyword evidence="2" id="KW-1185">Reference proteome</keyword>
<organism evidence="1 2">
    <name type="scientific">Eumeta variegata</name>
    <name type="common">Bagworm moth</name>
    <name type="synonym">Eumeta japonica</name>
    <dbReference type="NCBI Taxonomy" id="151549"/>
    <lineage>
        <taxon>Eukaryota</taxon>
        <taxon>Metazoa</taxon>
        <taxon>Ecdysozoa</taxon>
        <taxon>Arthropoda</taxon>
        <taxon>Hexapoda</taxon>
        <taxon>Insecta</taxon>
        <taxon>Pterygota</taxon>
        <taxon>Neoptera</taxon>
        <taxon>Endopterygota</taxon>
        <taxon>Lepidoptera</taxon>
        <taxon>Glossata</taxon>
        <taxon>Ditrysia</taxon>
        <taxon>Tineoidea</taxon>
        <taxon>Psychidae</taxon>
        <taxon>Oiketicinae</taxon>
        <taxon>Eumeta</taxon>
    </lineage>
</organism>
<accession>A0A4C1SQM0</accession>
<reference evidence="1 2" key="1">
    <citation type="journal article" date="2019" name="Commun. Biol.">
        <title>The bagworm genome reveals a unique fibroin gene that provides high tensile strength.</title>
        <authorList>
            <person name="Kono N."/>
            <person name="Nakamura H."/>
            <person name="Ohtoshi R."/>
            <person name="Tomita M."/>
            <person name="Numata K."/>
            <person name="Arakawa K."/>
        </authorList>
    </citation>
    <scope>NUCLEOTIDE SEQUENCE [LARGE SCALE GENOMIC DNA]</scope>
</reference>
<evidence type="ECO:0000313" key="2">
    <source>
        <dbReference type="Proteomes" id="UP000299102"/>
    </source>
</evidence>
<name>A0A4C1SQM0_EUMVA</name>
<dbReference type="Proteomes" id="UP000299102">
    <property type="component" value="Unassembled WGS sequence"/>
</dbReference>
<proteinExistence type="predicted"/>
<sequence length="119" mass="12671">MGRFVFVNAGGRSNSPVNDDDTQLFIHDSQPALKQVEGLTSNSFDFKYDCGKRYTCSGVTKSDIDIKVHSVDISYAVTAAGQTALRSGSAVTYCRAGGGACTFKTPPRGPGARSERHSC</sequence>
<comment type="caution">
    <text evidence="1">The sequence shown here is derived from an EMBL/GenBank/DDBJ whole genome shotgun (WGS) entry which is preliminary data.</text>
</comment>
<protein>
    <submittedName>
        <fullName evidence="1">Uncharacterized protein</fullName>
    </submittedName>
</protein>